<dbReference type="GO" id="GO:0005886">
    <property type="term" value="C:plasma membrane"/>
    <property type="evidence" value="ECO:0007669"/>
    <property type="project" value="UniProtKB-SubCell"/>
</dbReference>
<dbReference type="GO" id="GO:0006655">
    <property type="term" value="P:phosphatidylglycerol biosynthetic process"/>
    <property type="evidence" value="ECO:0007669"/>
    <property type="project" value="UniProtKB-UniPathway"/>
</dbReference>
<keyword evidence="1" id="KW-0460">Magnesium</keyword>
<dbReference type="InterPro" id="IPR026037">
    <property type="entry name" value="PgpA"/>
</dbReference>
<feature type="transmembrane region" description="Helical" evidence="2">
    <location>
        <begin position="139"/>
        <end position="162"/>
    </location>
</feature>
<evidence type="ECO:0000313" key="4">
    <source>
        <dbReference type="EMBL" id="PKF69875.1"/>
    </source>
</evidence>
<comment type="caution">
    <text evidence="4">The sequence shown here is derived from an EMBL/GenBank/DDBJ whole genome shotgun (WGS) entry which is preliminary data.</text>
</comment>
<comment type="catalytic activity">
    <reaction evidence="1">
        <text>a 1,2-diacyl-sn-glycero-3-phospho-(1'-sn-glycero-3'-phosphate) + H2O = a 1,2-diacyl-sn-glycero-3-phospho-(1'-sn-glycerol) + phosphate</text>
        <dbReference type="Rhea" id="RHEA:33751"/>
        <dbReference type="ChEBI" id="CHEBI:15377"/>
        <dbReference type="ChEBI" id="CHEBI:43474"/>
        <dbReference type="ChEBI" id="CHEBI:60110"/>
        <dbReference type="ChEBI" id="CHEBI:64716"/>
        <dbReference type="EC" id="3.1.3.27"/>
    </reaction>
</comment>
<keyword evidence="1" id="KW-0595">Phospholipid degradation</keyword>
<proteinExistence type="predicted"/>
<feature type="transmembrane region" description="Helical" evidence="2">
    <location>
        <begin position="54"/>
        <end position="72"/>
    </location>
</feature>
<sequence>MADQPHPRVPSSVWRNPWHFLAFGLGSGTLPKAPGTWGSLLGLAAVPLLQWLPLWGYAGVLLAASLLGIWLCGRVADDLGVHDHEGIVWDEFVGIWLTLFLAPPGWLWLCVGFVLFRFFDILKPWPIGWADRHVEGGLGIMLDDLLAGLLAFACLQLLVYLVV</sequence>
<dbReference type="SUPFAM" id="SSF101307">
    <property type="entry name" value="YutG-like"/>
    <property type="match status" value="1"/>
</dbReference>
<keyword evidence="1" id="KW-1208">Phospholipid metabolism</keyword>
<dbReference type="InterPro" id="IPR007686">
    <property type="entry name" value="YutG/PgpA"/>
</dbReference>
<dbReference type="EMBL" id="PIYS01000034">
    <property type="protein sequence ID" value="PKF69875.1"/>
    <property type="molecule type" value="Genomic_DNA"/>
</dbReference>
<dbReference type="PIRSF" id="PIRSF006162">
    <property type="entry name" value="PgpA"/>
    <property type="match status" value="1"/>
</dbReference>
<keyword evidence="1 2" id="KW-0472">Membrane</keyword>
<evidence type="ECO:0000256" key="2">
    <source>
        <dbReference type="SAM" id="Phobius"/>
    </source>
</evidence>
<accession>A0A2I0CL38</accession>
<dbReference type="GO" id="GO:0008962">
    <property type="term" value="F:phosphatidylglycerophosphatase activity"/>
    <property type="evidence" value="ECO:0007669"/>
    <property type="project" value="UniProtKB-EC"/>
</dbReference>
<keyword evidence="1" id="KW-1003">Cell membrane</keyword>
<comment type="subcellular location">
    <subcellularLocation>
        <location evidence="1">Cell inner membrane</location>
        <topology evidence="1">Multi-pass membrane protein</topology>
    </subcellularLocation>
</comment>
<keyword evidence="1" id="KW-0442">Lipid degradation</keyword>
<feature type="domain" description="YutG/PgpA" evidence="3">
    <location>
        <begin position="21"/>
        <end position="158"/>
    </location>
</feature>
<organism evidence="4 5">
    <name type="scientific">Pseudomonas fluvialis</name>
    <dbReference type="NCBI Taxonomy" id="1793966"/>
    <lineage>
        <taxon>Bacteria</taxon>
        <taxon>Pseudomonadati</taxon>
        <taxon>Pseudomonadota</taxon>
        <taxon>Gammaproteobacteria</taxon>
        <taxon>Pseudomonadales</taxon>
        <taxon>Pseudomonadaceae</taxon>
        <taxon>Pseudomonas</taxon>
    </lineage>
</organism>
<dbReference type="UniPathway" id="UPA00084">
    <property type="reaction ID" value="UER00504"/>
</dbReference>
<comment type="pathway">
    <text evidence="1">Phospholipid metabolism; phosphatidylglycerol biosynthesis; phosphatidylglycerol from CDP-diacylglycerol: step 2/2.</text>
</comment>
<gene>
    <name evidence="4" type="ORF">CW360_16595</name>
</gene>
<keyword evidence="1" id="KW-0997">Cell inner membrane</keyword>
<dbReference type="Pfam" id="PF04608">
    <property type="entry name" value="PgpA"/>
    <property type="match status" value="1"/>
</dbReference>
<dbReference type="RefSeq" id="WP_101194445.1">
    <property type="nucleotide sequence ID" value="NZ_PIYS01000034.1"/>
</dbReference>
<keyword evidence="1 2" id="KW-0812">Transmembrane</keyword>
<keyword evidence="1" id="KW-0443">Lipid metabolism</keyword>
<comment type="function">
    <text evidence="1">Lipid phosphatase which dephosphorylates phosphatidylglycerophosphate (PGP) to phosphatidylglycerol (PG).</text>
</comment>
<name>A0A2I0CL38_9PSED</name>
<dbReference type="InterPro" id="IPR036681">
    <property type="entry name" value="PgpA-like_sf"/>
</dbReference>
<keyword evidence="1" id="KW-0378">Hydrolase</keyword>
<dbReference type="GO" id="GO:0009395">
    <property type="term" value="P:phospholipid catabolic process"/>
    <property type="evidence" value="ECO:0007669"/>
    <property type="project" value="UniProtKB-KW"/>
</dbReference>
<dbReference type="CDD" id="cd06971">
    <property type="entry name" value="PgpA"/>
    <property type="match status" value="1"/>
</dbReference>
<protein>
    <recommendedName>
        <fullName evidence="1">Phosphatidylglycerophosphatase A</fullName>
        <ecNumber evidence="1">3.1.3.27</ecNumber>
    </recommendedName>
    <alternativeName>
        <fullName evidence="1">Phosphatidylglycerolphosphate phosphatase A</fullName>
    </alternativeName>
</protein>
<keyword evidence="2" id="KW-1133">Transmembrane helix</keyword>
<dbReference type="EC" id="3.1.3.27" evidence="1"/>
<dbReference type="Proteomes" id="UP000242861">
    <property type="component" value="Unassembled WGS sequence"/>
</dbReference>
<evidence type="ECO:0000259" key="3">
    <source>
        <dbReference type="Pfam" id="PF04608"/>
    </source>
</evidence>
<feature type="transmembrane region" description="Helical" evidence="2">
    <location>
        <begin position="93"/>
        <end position="119"/>
    </location>
</feature>
<evidence type="ECO:0000313" key="5">
    <source>
        <dbReference type="Proteomes" id="UP000242861"/>
    </source>
</evidence>
<dbReference type="PANTHER" id="PTHR36305:SF1">
    <property type="entry name" value="PHOSPHATIDYLGLYCEROPHOSPHATASE A"/>
    <property type="match status" value="1"/>
</dbReference>
<reference evidence="5" key="1">
    <citation type="submission" date="2017-12" db="EMBL/GenBank/DDBJ databases">
        <authorList>
            <person name="Yu X.-Y."/>
        </authorList>
    </citation>
    <scope>NUCLEOTIDE SEQUENCE [LARGE SCALE GENOMIC DNA]</scope>
    <source>
        <strain evidence="5">ZYSR67-Z</strain>
    </source>
</reference>
<comment type="cofactor">
    <cofactor evidence="1">
        <name>Mg(2+)</name>
        <dbReference type="ChEBI" id="CHEBI:18420"/>
    </cofactor>
</comment>
<keyword evidence="1" id="KW-0479">Metal-binding</keyword>
<dbReference type="PANTHER" id="PTHR36305">
    <property type="entry name" value="PHOSPHATIDYLGLYCEROPHOSPHATASE A"/>
    <property type="match status" value="1"/>
</dbReference>
<dbReference type="GO" id="GO:0046872">
    <property type="term" value="F:metal ion binding"/>
    <property type="evidence" value="ECO:0007669"/>
    <property type="project" value="UniProtKB-KW"/>
</dbReference>
<evidence type="ECO:0000256" key="1">
    <source>
        <dbReference type="PIRNR" id="PIRNR006162"/>
    </source>
</evidence>
<dbReference type="AlphaFoldDB" id="A0A2I0CL38"/>